<evidence type="ECO:0000313" key="1">
    <source>
        <dbReference type="EMBL" id="KAK1309483.1"/>
    </source>
</evidence>
<comment type="caution">
    <text evidence="1">The sequence shown here is derived from an EMBL/GenBank/DDBJ whole genome shotgun (WGS) entry which is preliminary data.</text>
</comment>
<organism evidence="1 2">
    <name type="scientific">Acorus calamus</name>
    <name type="common">Sweet flag</name>
    <dbReference type="NCBI Taxonomy" id="4465"/>
    <lineage>
        <taxon>Eukaryota</taxon>
        <taxon>Viridiplantae</taxon>
        <taxon>Streptophyta</taxon>
        <taxon>Embryophyta</taxon>
        <taxon>Tracheophyta</taxon>
        <taxon>Spermatophyta</taxon>
        <taxon>Magnoliopsida</taxon>
        <taxon>Liliopsida</taxon>
        <taxon>Acoraceae</taxon>
        <taxon>Acorus</taxon>
    </lineage>
</organism>
<sequence length="215" mass="25163">MNPNLGQNVRKGRRFTNNLIKGYEKPESLHNPANSLLRSPHERNSFDQDLQIFSIIYRSSRGEGTCLKPKFSLPTLQRTLHNNQLPGCRRREPKHHLVFSQPPNSIESYTLPCSFHQPRQHLNTWTWTPHPRHKNTKVKVIHPRLRLQGPHQGNNNRPGLKRRDTRSRLLHSHLTTTMFYRQRPQIRTSRSAMAIPPARPTFWGIATFPCLMTRP</sequence>
<reference evidence="1" key="2">
    <citation type="submission" date="2023-06" db="EMBL/GenBank/DDBJ databases">
        <authorList>
            <person name="Ma L."/>
            <person name="Liu K.-W."/>
            <person name="Li Z."/>
            <person name="Hsiao Y.-Y."/>
            <person name="Qi Y."/>
            <person name="Fu T."/>
            <person name="Tang G."/>
            <person name="Zhang D."/>
            <person name="Sun W.-H."/>
            <person name="Liu D.-K."/>
            <person name="Li Y."/>
            <person name="Chen G.-Z."/>
            <person name="Liu X.-D."/>
            <person name="Liao X.-Y."/>
            <person name="Jiang Y.-T."/>
            <person name="Yu X."/>
            <person name="Hao Y."/>
            <person name="Huang J."/>
            <person name="Zhao X.-W."/>
            <person name="Ke S."/>
            <person name="Chen Y.-Y."/>
            <person name="Wu W.-L."/>
            <person name="Hsu J.-L."/>
            <person name="Lin Y.-F."/>
            <person name="Huang M.-D."/>
            <person name="Li C.-Y."/>
            <person name="Huang L."/>
            <person name="Wang Z.-W."/>
            <person name="Zhao X."/>
            <person name="Zhong W.-Y."/>
            <person name="Peng D.-H."/>
            <person name="Ahmad S."/>
            <person name="Lan S."/>
            <person name="Zhang J.-S."/>
            <person name="Tsai W.-C."/>
            <person name="Van De Peer Y."/>
            <person name="Liu Z.-J."/>
        </authorList>
    </citation>
    <scope>NUCLEOTIDE SEQUENCE</scope>
    <source>
        <strain evidence="1">CP</strain>
        <tissue evidence="1">Leaves</tissue>
    </source>
</reference>
<protein>
    <submittedName>
        <fullName evidence="1">Uncharacterized protein</fullName>
    </submittedName>
</protein>
<gene>
    <name evidence="1" type="ORF">QJS10_CPA09g01047</name>
</gene>
<evidence type="ECO:0000313" key="2">
    <source>
        <dbReference type="Proteomes" id="UP001180020"/>
    </source>
</evidence>
<proteinExistence type="predicted"/>
<dbReference type="EMBL" id="JAUJYO010000009">
    <property type="protein sequence ID" value="KAK1309483.1"/>
    <property type="molecule type" value="Genomic_DNA"/>
</dbReference>
<accession>A0AAV9E952</accession>
<keyword evidence="2" id="KW-1185">Reference proteome</keyword>
<name>A0AAV9E952_ACOCL</name>
<reference evidence="1" key="1">
    <citation type="journal article" date="2023" name="Nat. Commun.">
        <title>Diploid and tetraploid genomes of Acorus and the evolution of monocots.</title>
        <authorList>
            <person name="Ma L."/>
            <person name="Liu K.W."/>
            <person name="Li Z."/>
            <person name="Hsiao Y.Y."/>
            <person name="Qi Y."/>
            <person name="Fu T."/>
            <person name="Tang G.D."/>
            <person name="Zhang D."/>
            <person name="Sun W.H."/>
            <person name="Liu D.K."/>
            <person name="Li Y."/>
            <person name="Chen G.Z."/>
            <person name="Liu X.D."/>
            <person name="Liao X.Y."/>
            <person name="Jiang Y.T."/>
            <person name="Yu X."/>
            <person name="Hao Y."/>
            <person name="Huang J."/>
            <person name="Zhao X.W."/>
            <person name="Ke S."/>
            <person name="Chen Y.Y."/>
            <person name="Wu W.L."/>
            <person name="Hsu J.L."/>
            <person name="Lin Y.F."/>
            <person name="Huang M.D."/>
            <person name="Li C.Y."/>
            <person name="Huang L."/>
            <person name="Wang Z.W."/>
            <person name="Zhao X."/>
            <person name="Zhong W.Y."/>
            <person name="Peng D.H."/>
            <person name="Ahmad S."/>
            <person name="Lan S."/>
            <person name="Zhang J.S."/>
            <person name="Tsai W.C."/>
            <person name="Van de Peer Y."/>
            <person name="Liu Z.J."/>
        </authorList>
    </citation>
    <scope>NUCLEOTIDE SEQUENCE</scope>
    <source>
        <strain evidence="1">CP</strain>
    </source>
</reference>
<dbReference type="AlphaFoldDB" id="A0AAV9E952"/>
<dbReference type="Proteomes" id="UP001180020">
    <property type="component" value="Unassembled WGS sequence"/>
</dbReference>